<organism evidence="2 3">
    <name type="scientific">Sulfobacillus benefaciens</name>
    <dbReference type="NCBI Taxonomy" id="453960"/>
    <lineage>
        <taxon>Bacteria</taxon>
        <taxon>Bacillati</taxon>
        <taxon>Bacillota</taxon>
        <taxon>Clostridia</taxon>
        <taxon>Eubacteriales</taxon>
        <taxon>Clostridiales Family XVII. Incertae Sedis</taxon>
        <taxon>Sulfobacillus</taxon>
    </lineage>
</organism>
<evidence type="ECO:0000313" key="2">
    <source>
        <dbReference type="EMBL" id="PSR33399.1"/>
    </source>
</evidence>
<dbReference type="Proteomes" id="UP000242972">
    <property type="component" value="Unassembled WGS sequence"/>
</dbReference>
<dbReference type="InterPro" id="IPR029044">
    <property type="entry name" value="Nucleotide-diphossugar_trans"/>
</dbReference>
<dbReference type="PANTHER" id="PTHR43685:SF3">
    <property type="entry name" value="SLR2126 PROTEIN"/>
    <property type="match status" value="1"/>
</dbReference>
<name>A0A2T2XFY3_9FIRM</name>
<feature type="domain" description="Glycosyltransferase 2-like" evidence="1">
    <location>
        <begin position="6"/>
        <end position="122"/>
    </location>
</feature>
<dbReference type="Gene3D" id="3.90.550.10">
    <property type="entry name" value="Spore Coat Polysaccharide Biosynthesis Protein SpsA, Chain A"/>
    <property type="match status" value="1"/>
</dbReference>
<dbReference type="AlphaFoldDB" id="A0A2T2XFY3"/>
<dbReference type="PANTHER" id="PTHR43685">
    <property type="entry name" value="GLYCOSYLTRANSFERASE"/>
    <property type="match status" value="1"/>
</dbReference>
<accession>A0A2T2XFY3</accession>
<comment type="caution">
    <text evidence="2">The sequence shown here is derived from an EMBL/GenBank/DDBJ whole genome shotgun (WGS) entry which is preliminary data.</text>
</comment>
<evidence type="ECO:0000259" key="1">
    <source>
        <dbReference type="Pfam" id="PF00535"/>
    </source>
</evidence>
<dbReference type="SUPFAM" id="SSF53448">
    <property type="entry name" value="Nucleotide-diphospho-sugar transferases"/>
    <property type="match status" value="1"/>
</dbReference>
<proteinExistence type="predicted"/>
<protein>
    <recommendedName>
        <fullName evidence="1">Glycosyltransferase 2-like domain-containing protein</fullName>
    </recommendedName>
</protein>
<sequence length="325" mass="37276">MDTYATVAICTANRPSYLADLLGSLRDQTCDPARFEILVVDNGQGSEAEYVTMDHCSRSGIKTRYVKLPIQSLSLARNYALNHFSGDILAFLDDDVLAEPEWLERLLEIWSQYQDGSVGAVGGKILPHWEDDTGAFYDRKYWWLFSLLDYSEQPIVMRFPDLPFGANFAVSRQAIALAGKFDERLGRKGNSLLSGEEMVFLNDVRSAGLEIVYTPLAVVQHRVSSERLTPSWILRRAECEGVGLYIMSNKLPKGRRLVRTLRKFVEWGFFSLRLFWGFSSRTERFDWRIEVAMRRGYLKGVFAKYRNVRPANLTVQEVERSPFKP</sequence>
<evidence type="ECO:0000313" key="3">
    <source>
        <dbReference type="Proteomes" id="UP000242972"/>
    </source>
</evidence>
<dbReference type="Pfam" id="PF00535">
    <property type="entry name" value="Glycos_transf_2"/>
    <property type="match status" value="1"/>
</dbReference>
<reference evidence="2 3" key="1">
    <citation type="journal article" date="2014" name="BMC Genomics">
        <title>Comparison of environmental and isolate Sulfobacillus genomes reveals diverse carbon, sulfur, nitrogen, and hydrogen metabolisms.</title>
        <authorList>
            <person name="Justice N.B."/>
            <person name="Norman A."/>
            <person name="Brown C.T."/>
            <person name="Singh A."/>
            <person name="Thomas B.C."/>
            <person name="Banfield J.F."/>
        </authorList>
    </citation>
    <scope>NUCLEOTIDE SEQUENCE [LARGE SCALE GENOMIC DNA]</scope>
    <source>
        <strain evidence="2">AMDSBA4</strain>
    </source>
</reference>
<dbReference type="InterPro" id="IPR050834">
    <property type="entry name" value="Glycosyltransf_2"/>
</dbReference>
<dbReference type="EMBL" id="PXYW01000021">
    <property type="protein sequence ID" value="PSR33399.1"/>
    <property type="molecule type" value="Genomic_DNA"/>
</dbReference>
<dbReference type="InterPro" id="IPR001173">
    <property type="entry name" value="Glyco_trans_2-like"/>
</dbReference>
<gene>
    <name evidence="2" type="ORF">C7B46_10100</name>
</gene>
<dbReference type="CDD" id="cd00761">
    <property type="entry name" value="Glyco_tranf_GTA_type"/>
    <property type="match status" value="1"/>
</dbReference>